<sequence length="97" mass="11011">MAAKGIPQQSNTFNCGLYLLAYLEKSIQNPGDFVTKLLHKRTNEDVDRSMLRSDLFRQRLQVVLPALYKEQDGEDGMDAERLLIVDTEPLNNILLCG</sequence>
<accession>F2T7S5</accession>
<dbReference type="InterPro" id="IPR038765">
    <property type="entry name" value="Papain-like_cys_pep_sf"/>
</dbReference>
<name>F2T7S5_AJEDA</name>
<dbReference type="AlphaFoldDB" id="F2T7S5"/>
<gene>
    <name evidence="1" type="ORF">BDDG_02227</name>
</gene>
<dbReference type="Gene3D" id="1.10.418.20">
    <property type="match status" value="1"/>
</dbReference>
<dbReference type="Proteomes" id="UP000007802">
    <property type="component" value="Unassembled WGS sequence"/>
</dbReference>
<dbReference type="SUPFAM" id="SSF54001">
    <property type="entry name" value="Cysteine proteinases"/>
    <property type="match status" value="1"/>
</dbReference>
<organism evidence="1">
    <name type="scientific">Ajellomyces dermatitidis (strain ATCC 18188 / CBS 674.68)</name>
    <name type="common">Blastomyces dermatitidis</name>
    <dbReference type="NCBI Taxonomy" id="653446"/>
    <lineage>
        <taxon>Eukaryota</taxon>
        <taxon>Fungi</taxon>
        <taxon>Dikarya</taxon>
        <taxon>Ascomycota</taxon>
        <taxon>Pezizomycotina</taxon>
        <taxon>Eurotiomycetes</taxon>
        <taxon>Eurotiomycetidae</taxon>
        <taxon>Onygenales</taxon>
        <taxon>Ajellomycetaceae</taxon>
        <taxon>Blastomyces</taxon>
    </lineage>
</organism>
<proteinExistence type="predicted"/>
<dbReference type="HOGENOM" id="CLU_096535_0_0_1"/>
<evidence type="ECO:0008006" key="2">
    <source>
        <dbReference type="Google" id="ProtNLM"/>
    </source>
</evidence>
<protein>
    <recommendedName>
        <fullName evidence="2">Ubiquitin-like protease family profile domain-containing protein</fullName>
    </recommendedName>
</protein>
<reference evidence="1" key="1">
    <citation type="submission" date="2010-03" db="EMBL/GenBank/DDBJ databases">
        <title>Annotation of Blastomyces dermatitidis strain ATCC 18188.</title>
        <authorList>
            <consortium name="The Broad Institute Genome Sequencing Platform"/>
            <consortium name="Broad Institute Genome Sequencing Center for Infectious Disease."/>
            <person name="Cuomo C."/>
            <person name="Klein B."/>
            <person name="Sullivan T."/>
            <person name="Heitman J."/>
            <person name="Young S."/>
            <person name="Zeng Q."/>
            <person name="Gargeya S."/>
            <person name="Alvarado L."/>
            <person name="Berlin A.M."/>
            <person name="Chapman S.B."/>
            <person name="Chen Z."/>
            <person name="Freedman E."/>
            <person name="Gellesch M."/>
            <person name="Goldberg J."/>
            <person name="Griggs A."/>
            <person name="Gujja S."/>
            <person name="Heilman E."/>
            <person name="Heiman D."/>
            <person name="Howarth C."/>
            <person name="Mehta T."/>
            <person name="Neiman D."/>
            <person name="Pearson M."/>
            <person name="Roberts A."/>
            <person name="Saif S."/>
            <person name="Shea T."/>
            <person name="Shenoy N."/>
            <person name="Sisk P."/>
            <person name="Stolte C."/>
            <person name="Sykes S."/>
            <person name="White J."/>
            <person name="Yandava C."/>
            <person name="Haas B."/>
            <person name="Nusbaum C."/>
            <person name="Birren B."/>
        </authorList>
    </citation>
    <scope>NUCLEOTIDE SEQUENCE [LARGE SCALE GENOMIC DNA]</scope>
    <source>
        <strain evidence="1">ATCC 18188</strain>
    </source>
</reference>
<dbReference type="EMBL" id="GG749413">
    <property type="protein sequence ID" value="EGE79288.2"/>
    <property type="molecule type" value="Genomic_DNA"/>
</dbReference>
<evidence type="ECO:0000313" key="1">
    <source>
        <dbReference type="EMBL" id="EGE79288.2"/>
    </source>
</evidence>